<evidence type="ECO:0000313" key="3">
    <source>
        <dbReference type="Proteomes" id="UP000009079"/>
    </source>
</evidence>
<dbReference type="KEGG" id="tsi:TSIB_1567"/>
<organism evidence="2 3">
    <name type="scientific">Thermococcus sibiricus (strain DSM 12597 / MM 739)</name>
    <dbReference type="NCBI Taxonomy" id="604354"/>
    <lineage>
        <taxon>Archaea</taxon>
        <taxon>Methanobacteriati</taxon>
        <taxon>Methanobacteriota</taxon>
        <taxon>Thermococci</taxon>
        <taxon>Thermococcales</taxon>
        <taxon>Thermococcaceae</taxon>
        <taxon>Thermococcus</taxon>
    </lineage>
</organism>
<evidence type="ECO:0000256" key="1">
    <source>
        <dbReference type="SAM" id="Phobius"/>
    </source>
</evidence>
<sequence length="290" mass="33325">MVGTPLWGSEMRPKKYLLGAVLVLLIYAVFFSRAIIIETRVENMPKFGEENLEKCPAKIEVKEVRNWLENYVNFTVNGKTYTLKGFFGEYFCFHEGVLLIAGYPGDPHAPSTDIVFLDSALNKKWERYLGRGLWFESYHEGKIILGDGCVYWIEVEDGNFRYFCPKTGSITDVEDKGDLSYVATTEGYVYLLKEHKLEKGIRTAKPWKGENLRMLVRVGAGEKYVAVVYSFVNPQGNEKRGLCVYTKNLIKLACKRLNYTPREVVVVNKTVYVKDFYTGQIRAYKVYSLL</sequence>
<dbReference type="eggNOG" id="arCOG10107">
    <property type="taxonomic scope" value="Archaea"/>
</dbReference>
<accession>C6A4S3</accession>
<keyword evidence="1" id="KW-0812">Transmembrane</keyword>
<gene>
    <name evidence="2" type="ordered locus">TSIB_1567</name>
</gene>
<keyword evidence="1" id="KW-0472">Membrane</keyword>
<dbReference type="EMBL" id="CP001463">
    <property type="protein sequence ID" value="ACS90618.1"/>
    <property type="molecule type" value="Genomic_DNA"/>
</dbReference>
<proteinExistence type="predicted"/>
<feature type="transmembrane region" description="Helical" evidence="1">
    <location>
        <begin position="16"/>
        <end position="36"/>
    </location>
</feature>
<keyword evidence="3" id="KW-1185">Reference proteome</keyword>
<protein>
    <submittedName>
        <fullName evidence="2">Uncharacterized protein</fullName>
    </submittedName>
</protein>
<reference evidence="2 3" key="1">
    <citation type="journal article" date="2009" name="Appl. Environ. Microbiol.">
        <title>Metabolic versatility and indigenous origin of the archaeon Thermococcus sibiricus, isolated from a siberian oil reservoir, as revealed by genome analysis.</title>
        <authorList>
            <person name="Mardanov A.V."/>
            <person name="Ravin N.V."/>
            <person name="Svetlitchnyi V.A."/>
            <person name="Beletsky A.V."/>
            <person name="Miroshnichenko M.L."/>
            <person name="Bonch-Osmolovskaya E.A."/>
            <person name="Skryabin K.G."/>
        </authorList>
    </citation>
    <scope>NUCLEOTIDE SEQUENCE [LARGE SCALE GENOMIC DNA]</scope>
    <source>
        <strain evidence="3">DSM 12597 / MM 739</strain>
    </source>
</reference>
<dbReference type="HOGENOM" id="CLU_958536_0_0_2"/>
<evidence type="ECO:0000313" key="2">
    <source>
        <dbReference type="EMBL" id="ACS90618.1"/>
    </source>
</evidence>
<keyword evidence="1" id="KW-1133">Transmembrane helix</keyword>
<dbReference type="AlphaFoldDB" id="C6A4S3"/>
<name>C6A4S3_THESM</name>
<dbReference type="Proteomes" id="UP000009079">
    <property type="component" value="Chromosome"/>
</dbReference>